<keyword evidence="7" id="KW-1185">Reference proteome</keyword>
<evidence type="ECO:0000313" key="7">
    <source>
        <dbReference type="Proteomes" id="UP000283522"/>
    </source>
</evidence>
<evidence type="ECO:0000256" key="3">
    <source>
        <dbReference type="ARBA" id="ARBA00023098"/>
    </source>
</evidence>
<dbReference type="RefSeq" id="WP_119477637.1">
    <property type="nucleotide sequence ID" value="NZ_QXML01000004.1"/>
</dbReference>
<evidence type="ECO:0000259" key="5">
    <source>
        <dbReference type="PROSITE" id="PS51635"/>
    </source>
</evidence>
<accession>A0A418PSA7</accession>
<keyword evidence="1 4" id="KW-0378">Hydrolase</keyword>
<dbReference type="PANTHER" id="PTHR24185">
    <property type="entry name" value="CALCIUM-INDEPENDENT PHOSPHOLIPASE A2-GAMMA"/>
    <property type="match status" value="1"/>
</dbReference>
<dbReference type="PANTHER" id="PTHR24185:SF1">
    <property type="entry name" value="CALCIUM-INDEPENDENT PHOSPHOLIPASE A2-GAMMA"/>
    <property type="match status" value="1"/>
</dbReference>
<evidence type="ECO:0000256" key="4">
    <source>
        <dbReference type="PROSITE-ProRule" id="PRU01161"/>
    </source>
</evidence>
<dbReference type="Gene3D" id="3.40.1090.10">
    <property type="entry name" value="Cytosolic phospholipase A2 catalytic domain"/>
    <property type="match status" value="1"/>
</dbReference>
<proteinExistence type="predicted"/>
<feature type="short sequence motif" description="DGA/G" evidence="4">
    <location>
        <begin position="208"/>
        <end position="210"/>
    </location>
</feature>
<dbReference type="EMBL" id="QXML01000004">
    <property type="protein sequence ID" value="RIW15734.1"/>
    <property type="molecule type" value="Genomic_DNA"/>
</dbReference>
<dbReference type="AlphaFoldDB" id="A0A418PSA7"/>
<dbReference type="InterPro" id="IPR016035">
    <property type="entry name" value="Acyl_Trfase/lysoPLipase"/>
</dbReference>
<dbReference type="GO" id="GO:0004620">
    <property type="term" value="F:phospholipase activity"/>
    <property type="evidence" value="ECO:0007669"/>
    <property type="project" value="TreeGrafter"/>
</dbReference>
<feature type="domain" description="PNPLA" evidence="5">
    <location>
        <begin position="17"/>
        <end position="222"/>
    </location>
</feature>
<keyword evidence="3 4" id="KW-0443">Lipid metabolism</keyword>
<dbReference type="GO" id="GO:0016042">
    <property type="term" value="P:lipid catabolic process"/>
    <property type="evidence" value="ECO:0007669"/>
    <property type="project" value="UniProtKB-UniRule"/>
</dbReference>
<dbReference type="GO" id="GO:0006631">
    <property type="term" value="P:fatty acid metabolic process"/>
    <property type="evidence" value="ECO:0007669"/>
    <property type="project" value="TreeGrafter"/>
</dbReference>
<feature type="short sequence motif" description="GXSXG" evidence="4">
    <location>
        <begin position="60"/>
        <end position="64"/>
    </location>
</feature>
<organism evidence="6 7">
    <name type="scientific">Algoriphagus lacus</name>
    <dbReference type="NCBI Taxonomy" id="2056311"/>
    <lineage>
        <taxon>Bacteria</taxon>
        <taxon>Pseudomonadati</taxon>
        <taxon>Bacteroidota</taxon>
        <taxon>Cytophagia</taxon>
        <taxon>Cytophagales</taxon>
        <taxon>Cyclobacteriaceae</taxon>
        <taxon>Algoriphagus</taxon>
    </lineage>
</organism>
<comment type="caution">
    <text evidence="6">The sequence shown here is derived from an EMBL/GenBank/DDBJ whole genome shotgun (WGS) entry which is preliminary data.</text>
</comment>
<feature type="short sequence motif" description="GXGXXG" evidence="4">
    <location>
        <begin position="21"/>
        <end position="26"/>
    </location>
</feature>
<dbReference type="Pfam" id="PF01734">
    <property type="entry name" value="Patatin"/>
    <property type="match status" value="1"/>
</dbReference>
<evidence type="ECO:0000313" key="6">
    <source>
        <dbReference type="EMBL" id="RIW15734.1"/>
    </source>
</evidence>
<protein>
    <submittedName>
        <fullName evidence="6">Patatin</fullName>
    </submittedName>
</protein>
<dbReference type="SUPFAM" id="SSF52151">
    <property type="entry name" value="FabD/lysophospholipase-like"/>
    <property type="match status" value="1"/>
</dbReference>
<feature type="active site" description="Proton acceptor" evidence="4">
    <location>
        <position position="208"/>
    </location>
</feature>
<sequence>MTTLAQKLAPNGPKRILALDGGGIRGALSLGYLKHIEDHLRKQHNNPKLLLSDYFDMIGGTSTGSIIATLLALGWEVDKIREKYFQLGEKIFGRKFKWWKIFEIDDAVKAKYNDEALVTELRNVLGETTLGDQEKIRTALVIVAKRADTNSVWPLNNHPKGKFYDSGHGNNKAIPLWQCVRASAAAPTYFLPQSIEVGGDNSYAAFVDGGVSMANNPALQMLMVATLKGFPYHWRMGEDNILLVSVGTGMTRWKKMPKEIKKSHLLSWAANLPEMFMQDASWQNQQILQWLSHSPTAFHIDSEVEVMKDDILSDDPERKKGLISYLRYNLFIDTKDLNERFKPTKPFTQKDVDNLAAMDNAENCQQLYDLGFKAGEQEILGEHFPSGFKIKS</sequence>
<keyword evidence="2 4" id="KW-0442">Lipid degradation</keyword>
<evidence type="ECO:0000256" key="1">
    <source>
        <dbReference type="ARBA" id="ARBA00022801"/>
    </source>
</evidence>
<evidence type="ECO:0000256" key="2">
    <source>
        <dbReference type="ARBA" id="ARBA00022963"/>
    </source>
</evidence>
<dbReference type="InterPro" id="IPR002641">
    <property type="entry name" value="PNPLA_dom"/>
</dbReference>
<dbReference type="GO" id="GO:0016020">
    <property type="term" value="C:membrane"/>
    <property type="evidence" value="ECO:0007669"/>
    <property type="project" value="TreeGrafter"/>
</dbReference>
<dbReference type="PROSITE" id="PS51635">
    <property type="entry name" value="PNPLA"/>
    <property type="match status" value="1"/>
</dbReference>
<name>A0A418PSA7_9BACT</name>
<reference evidence="6 7" key="1">
    <citation type="submission" date="2018-09" db="EMBL/GenBank/DDBJ databases">
        <authorList>
            <person name="Wang X."/>
            <person name="Du Z."/>
        </authorList>
    </citation>
    <scope>NUCLEOTIDE SEQUENCE [LARGE SCALE GENOMIC DNA]</scope>
    <source>
        <strain evidence="6 7">N3</strain>
    </source>
</reference>
<feature type="active site" description="Nucleophile" evidence="4">
    <location>
        <position position="62"/>
    </location>
</feature>
<gene>
    <name evidence="6" type="ORF">D0X99_09940</name>
</gene>
<dbReference type="OrthoDB" id="9807112at2"/>
<dbReference type="Proteomes" id="UP000283522">
    <property type="component" value="Unassembled WGS sequence"/>
</dbReference>